<reference evidence="1" key="1">
    <citation type="submission" date="2023-10" db="EMBL/GenBank/DDBJ databases">
        <title>Genome assembly of Pristionchus species.</title>
        <authorList>
            <person name="Yoshida K."/>
            <person name="Sommer R.J."/>
        </authorList>
    </citation>
    <scope>NUCLEOTIDE SEQUENCE</scope>
    <source>
        <strain evidence="1">RS5133</strain>
    </source>
</reference>
<keyword evidence="2" id="KW-1185">Reference proteome</keyword>
<feature type="non-terminal residue" evidence="1">
    <location>
        <position position="104"/>
    </location>
</feature>
<protein>
    <submittedName>
        <fullName evidence="1">Uncharacterized protein</fullName>
    </submittedName>
</protein>
<organism evidence="1 2">
    <name type="scientific">Pristionchus fissidentatus</name>
    <dbReference type="NCBI Taxonomy" id="1538716"/>
    <lineage>
        <taxon>Eukaryota</taxon>
        <taxon>Metazoa</taxon>
        <taxon>Ecdysozoa</taxon>
        <taxon>Nematoda</taxon>
        <taxon>Chromadorea</taxon>
        <taxon>Rhabditida</taxon>
        <taxon>Rhabditina</taxon>
        <taxon>Diplogasteromorpha</taxon>
        <taxon>Diplogasteroidea</taxon>
        <taxon>Neodiplogasteridae</taxon>
        <taxon>Pristionchus</taxon>
    </lineage>
</organism>
<proteinExistence type="predicted"/>
<gene>
    <name evidence="1" type="ORF">PFISCL1PPCAC_25593</name>
</gene>
<sequence>GVEIKLTRESDNEIISSFFLPFNFPPAVLSFRIDPWFPLIFKSGETFGIAEGHANYECKKEQSKCTLTMNPIRSCAFVSRSHPTEIYSDILKIGSSSIAVSREV</sequence>
<feature type="non-terminal residue" evidence="1">
    <location>
        <position position="1"/>
    </location>
</feature>
<evidence type="ECO:0000313" key="2">
    <source>
        <dbReference type="Proteomes" id="UP001432322"/>
    </source>
</evidence>
<dbReference type="Proteomes" id="UP001432322">
    <property type="component" value="Unassembled WGS sequence"/>
</dbReference>
<dbReference type="AlphaFoldDB" id="A0AAV5WTF7"/>
<accession>A0AAV5WTF7</accession>
<evidence type="ECO:0000313" key="1">
    <source>
        <dbReference type="EMBL" id="GMT34296.1"/>
    </source>
</evidence>
<name>A0AAV5WTF7_9BILA</name>
<dbReference type="EMBL" id="BTSY01000006">
    <property type="protein sequence ID" value="GMT34296.1"/>
    <property type="molecule type" value="Genomic_DNA"/>
</dbReference>
<comment type="caution">
    <text evidence="1">The sequence shown here is derived from an EMBL/GenBank/DDBJ whole genome shotgun (WGS) entry which is preliminary data.</text>
</comment>